<dbReference type="VEuPathDB" id="AmoebaDB:FDP41_007421"/>
<organism evidence="2 3">
    <name type="scientific">Naegleria fowleri</name>
    <name type="common">Brain eating amoeba</name>
    <dbReference type="NCBI Taxonomy" id="5763"/>
    <lineage>
        <taxon>Eukaryota</taxon>
        <taxon>Discoba</taxon>
        <taxon>Heterolobosea</taxon>
        <taxon>Tetramitia</taxon>
        <taxon>Eutetramitia</taxon>
        <taxon>Vahlkampfiidae</taxon>
        <taxon>Naegleria</taxon>
    </lineage>
</organism>
<dbReference type="Proteomes" id="UP000444721">
    <property type="component" value="Unassembled WGS sequence"/>
</dbReference>
<keyword evidence="3" id="KW-1185">Reference proteome</keyword>
<dbReference type="VEuPathDB" id="AmoebaDB:NF0000830"/>
<feature type="compositionally biased region" description="Basic residues" evidence="1">
    <location>
        <begin position="1"/>
        <end position="13"/>
    </location>
</feature>
<evidence type="ECO:0000313" key="2">
    <source>
        <dbReference type="EMBL" id="KAF0984244.1"/>
    </source>
</evidence>
<name>A0A6A5CCF8_NAEFO</name>
<gene>
    <name evidence="2" type="ORF">FDP41_007421</name>
</gene>
<evidence type="ECO:0000256" key="1">
    <source>
        <dbReference type="SAM" id="MobiDB-lite"/>
    </source>
</evidence>
<dbReference type="AlphaFoldDB" id="A0A6A5CCF8"/>
<proteinExistence type="predicted"/>
<protein>
    <submittedName>
        <fullName evidence="2">Uncharacterized protein</fullName>
    </submittedName>
</protein>
<reference evidence="2 3" key="1">
    <citation type="journal article" date="2019" name="Sci. Rep.">
        <title>Nanopore sequencing improves the draft genome of the human pathogenic amoeba Naegleria fowleri.</title>
        <authorList>
            <person name="Liechti N."/>
            <person name="Schurch N."/>
            <person name="Bruggmann R."/>
            <person name="Wittwer M."/>
        </authorList>
    </citation>
    <scope>NUCLEOTIDE SEQUENCE [LARGE SCALE GENOMIC DNA]</scope>
    <source>
        <strain evidence="2 3">ATCC 30894</strain>
    </source>
</reference>
<accession>A0A6A5CCF8</accession>
<evidence type="ECO:0000313" key="3">
    <source>
        <dbReference type="Proteomes" id="UP000444721"/>
    </source>
</evidence>
<feature type="region of interest" description="Disordered" evidence="1">
    <location>
        <begin position="1"/>
        <end position="23"/>
    </location>
</feature>
<feature type="compositionally biased region" description="Polar residues" evidence="1">
    <location>
        <begin position="176"/>
        <end position="185"/>
    </location>
</feature>
<dbReference type="RefSeq" id="XP_044568957.1">
    <property type="nucleotide sequence ID" value="XM_044711165.1"/>
</dbReference>
<comment type="caution">
    <text evidence="2">The sequence shown here is derived from an EMBL/GenBank/DDBJ whole genome shotgun (WGS) entry which is preliminary data.</text>
</comment>
<dbReference type="EMBL" id="VFQX01000003">
    <property type="protein sequence ID" value="KAF0984244.1"/>
    <property type="molecule type" value="Genomic_DNA"/>
</dbReference>
<sequence>MDHFPSNHHHHNIHHEDFSQQQLDNNNTTTITEEGNELLDSWSELQFEWNSHPEESSSHNSCTTCDVGDSEHVASILTCGTTSTTSTTFTTTCITSPPPLSNDESLSTSSSTLSLLPSQKFAISFYNFLIENFHRLKMMILNIFSQHASFQISLPPNMRHYSTEEKDTNEEEVVHQQPQSLPQKK</sequence>
<dbReference type="GeneID" id="68114639"/>
<feature type="region of interest" description="Disordered" evidence="1">
    <location>
        <begin position="159"/>
        <end position="185"/>
    </location>
</feature>